<dbReference type="Pfam" id="PF04750">
    <property type="entry name" value="Far-17a_AIG1"/>
    <property type="match status" value="1"/>
</dbReference>
<keyword evidence="3 6" id="KW-1133">Transmembrane helix</keyword>
<evidence type="ECO:0000256" key="1">
    <source>
        <dbReference type="ARBA" id="ARBA00004127"/>
    </source>
</evidence>
<keyword evidence="2 6" id="KW-0812">Transmembrane</keyword>
<evidence type="ECO:0000256" key="2">
    <source>
        <dbReference type="ARBA" id="ARBA00022692"/>
    </source>
</evidence>
<dbReference type="PANTHER" id="PTHR10989">
    <property type="entry name" value="ANDROGEN-INDUCED PROTEIN 1-RELATED"/>
    <property type="match status" value="1"/>
</dbReference>
<dbReference type="GO" id="GO:0016020">
    <property type="term" value="C:membrane"/>
    <property type="evidence" value="ECO:0007669"/>
    <property type="project" value="InterPro"/>
</dbReference>
<evidence type="ECO:0000256" key="3">
    <source>
        <dbReference type="ARBA" id="ARBA00022989"/>
    </source>
</evidence>
<dbReference type="AlphaFoldDB" id="A0A6A5QW42"/>
<accession>A0A6A5QW42</accession>
<feature type="transmembrane region" description="Helical" evidence="6">
    <location>
        <begin position="211"/>
        <end position="236"/>
    </location>
</feature>
<dbReference type="Proteomes" id="UP000800096">
    <property type="component" value="Unassembled WGS sequence"/>
</dbReference>
<name>A0A6A5QW42_AMPQU</name>
<sequence length="264" mass="29033">MSPPAASAVNSSQRHPLQRCDSPSKGFSGALHSCRQSKPIRQHIPTPPSPISQNNPSKNDSFGWHLQFLTILGITICTVCFTLGLLADTTCSTTLFTLKNYISLIATPLEIVISILYWGLRALDTTLVVPADHPLPALIPDLGFHFFPALFTTLDTMLLSPPWPSSPANPQAPLLTLALSAAVALLYWVWIETCFAYNGFYPYPVFQLLTTVQRLGLFAVSAATMWVAAGALRVVYAWLNGFETLEQLDKAGRAKSMGERRKWE</sequence>
<organism evidence="7 8">
    <name type="scientific">Ampelomyces quisqualis</name>
    <name type="common">Powdery mildew agent</name>
    <dbReference type="NCBI Taxonomy" id="50730"/>
    <lineage>
        <taxon>Eukaryota</taxon>
        <taxon>Fungi</taxon>
        <taxon>Dikarya</taxon>
        <taxon>Ascomycota</taxon>
        <taxon>Pezizomycotina</taxon>
        <taxon>Dothideomycetes</taxon>
        <taxon>Pleosporomycetidae</taxon>
        <taxon>Pleosporales</taxon>
        <taxon>Pleosporineae</taxon>
        <taxon>Phaeosphaeriaceae</taxon>
        <taxon>Ampelomyces</taxon>
    </lineage>
</organism>
<feature type="transmembrane region" description="Helical" evidence="6">
    <location>
        <begin position="172"/>
        <end position="191"/>
    </location>
</feature>
<dbReference type="OrthoDB" id="1898221at2759"/>
<dbReference type="GO" id="GO:0012505">
    <property type="term" value="C:endomembrane system"/>
    <property type="evidence" value="ECO:0007669"/>
    <property type="project" value="UniProtKB-SubCell"/>
</dbReference>
<comment type="subcellular location">
    <subcellularLocation>
        <location evidence="1">Endomembrane system</location>
        <topology evidence="1">Multi-pass membrane protein</topology>
    </subcellularLocation>
</comment>
<evidence type="ECO:0000256" key="4">
    <source>
        <dbReference type="ARBA" id="ARBA00023136"/>
    </source>
</evidence>
<keyword evidence="4 6" id="KW-0472">Membrane</keyword>
<dbReference type="PANTHER" id="PTHR10989:SF16">
    <property type="entry name" value="AT02829P-RELATED"/>
    <property type="match status" value="1"/>
</dbReference>
<evidence type="ECO:0000313" key="7">
    <source>
        <dbReference type="EMBL" id="KAF1920011.1"/>
    </source>
</evidence>
<dbReference type="EMBL" id="ML979132">
    <property type="protein sequence ID" value="KAF1920011.1"/>
    <property type="molecule type" value="Genomic_DNA"/>
</dbReference>
<proteinExistence type="predicted"/>
<feature type="region of interest" description="Disordered" evidence="5">
    <location>
        <begin position="1"/>
        <end position="28"/>
    </location>
</feature>
<protein>
    <submittedName>
        <fullName evidence="7">FAR-17a/AIG1-like protein-domain-containing protein</fullName>
    </submittedName>
</protein>
<evidence type="ECO:0000256" key="6">
    <source>
        <dbReference type="SAM" id="Phobius"/>
    </source>
</evidence>
<reference evidence="7" key="1">
    <citation type="journal article" date="2020" name="Stud. Mycol.">
        <title>101 Dothideomycetes genomes: a test case for predicting lifestyles and emergence of pathogens.</title>
        <authorList>
            <person name="Haridas S."/>
            <person name="Albert R."/>
            <person name="Binder M."/>
            <person name="Bloem J."/>
            <person name="Labutti K."/>
            <person name="Salamov A."/>
            <person name="Andreopoulos B."/>
            <person name="Baker S."/>
            <person name="Barry K."/>
            <person name="Bills G."/>
            <person name="Bluhm B."/>
            <person name="Cannon C."/>
            <person name="Castanera R."/>
            <person name="Culley D."/>
            <person name="Daum C."/>
            <person name="Ezra D."/>
            <person name="Gonzalez J."/>
            <person name="Henrissat B."/>
            <person name="Kuo A."/>
            <person name="Liang C."/>
            <person name="Lipzen A."/>
            <person name="Lutzoni F."/>
            <person name="Magnuson J."/>
            <person name="Mondo S."/>
            <person name="Nolan M."/>
            <person name="Ohm R."/>
            <person name="Pangilinan J."/>
            <person name="Park H.-J."/>
            <person name="Ramirez L."/>
            <person name="Alfaro M."/>
            <person name="Sun H."/>
            <person name="Tritt A."/>
            <person name="Yoshinaga Y."/>
            <person name="Zwiers L.-H."/>
            <person name="Turgeon B."/>
            <person name="Goodwin S."/>
            <person name="Spatafora J."/>
            <person name="Crous P."/>
            <person name="Grigoriev I."/>
        </authorList>
    </citation>
    <scope>NUCLEOTIDE SEQUENCE</scope>
    <source>
        <strain evidence="7">HMLAC05119</strain>
    </source>
</reference>
<dbReference type="InterPro" id="IPR006838">
    <property type="entry name" value="ADTRP_AIG1"/>
</dbReference>
<evidence type="ECO:0000313" key="8">
    <source>
        <dbReference type="Proteomes" id="UP000800096"/>
    </source>
</evidence>
<evidence type="ECO:0000256" key="5">
    <source>
        <dbReference type="SAM" id="MobiDB-lite"/>
    </source>
</evidence>
<feature type="transmembrane region" description="Helical" evidence="6">
    <location>
        <begin position="64"/>
        <end position="86"/>
    </location>
</feature>
<keyword evidence="8" id="KW-1185">Reference proteome</keyword>
<gene>
    <name evidence="7" type="ORF">BDU57DRAFT_591270</name>
</gene>
<feature type="transmembrane region" description="Helical" evidence="6">
    <location>
        <begin position="98"/>
        <end position="120"/>
    </location>
</feature>